<feature type="region of interest" description="Disordered" evidence="1">
    <location>
        <begin position="172"/>
        <end position="193"/>
    </location>
</feature>
<proteinExistence type="predicted"/>
<feature type="compositionally biased region" description="Pro residues" evidence="1">
    <location>
        <begin position="175"/>
        <end position="189"/>
    </location>
</feature>
<comment type="caution">
    <text evidence="3">The sequence shown here is derived from an EMBL/GenBank/DDBJ whole genome shotgun (WGS) entry which is preliminary data.</text>
</comment>
<name>A0A941AUV6_9GAMM</name>
<keyword evidence="2" id="KW-1133">Transmembrane helix</keyword>
<evidence type="ECO:0000313" key="4">
    <source>
        <dbReference type="Proteomes" id="UP000673447"/>
    </source>
</evidence>
<dbReference type="RefSeq" id="WP_210537496.1">
    <property type="nucleotide sequence ID" value="NZ_JAGKTC010000003.1"/>
</dbReference>
<accession>A0A941AUV6</accession>
<feature type="transmembrane region" description="Helical" evidence="2">
    <location>
        <begin position="61"/>
        <end position="80"/>
    </location>
</feature>
<sequence>MNNRPIEPLDAEERELAALLGRVGPHGEPSPALDAKILAAAHGAVARGPARAPARRRRWPALAGLAASVLIAAGIGWQLLPRHEARMQVGEAPARAVIMESNAEAADAAVPAAATPAVEPIAAPELAKPAPAKAVAPAKARPLPSPAEPAVVLMREAPPVEVAEPRATGIVTSLPTPPAPPAPPAPAPEPTESAPLLAPAAAQAQRAFSPAAPAPAAARNEAYAAEAASAPLAETGAATKAVANDNATLDSVVVSGSRVDETDVLGIEVEADTRLSKRAWLHRIELRRMQGDTDGARESLRLFVKKYPRATLPPELRDLLKE</sequence>
<organism evidence="3 4">
    <name type="scientific">Pseudoxanthomonas helianthi</name>
    <dbReference type="NCBI Taxonomy" id="1453541"/>
    <lineage>
        <taxon>Bacteria</taxon>
        <taxon>Pseudomonadati</taxon>
        <taxon>Pseudomonadota</taxon>
        <taxon>Gammaproteobacteria</taxon>
        <taxon>Lysobacterales</taxon>
        <taxon>Lysobacteraceae</taxon>
        <taxon>Pseudoxanthomonas</taxon>
    </lineage>
</organism>
<dbReference type="EMBL" id="JAGKTC010000003">
    <property type="protein sequence ID" value="MBP3985649.1"/>
    <property type="molecule type" value="Genomic_DNA"/>
</dbReference>
<reference evidence="3" key="2">
    <citation type="submission" date="2021-03" db="EMBL/GenBank/DDBJ databases">
        <authorList>
            <person name="Cao W."/>
        </authorList>
    </citation>
    <scope>NUCLEOTIDE SEQUENCE</scope>
    <source>
        <strain evidence="3">110414</strain>
    </source>
</reference>
<keyword evidence="2" id="KW-0472">Membrane</keyword>
<keyword evidence="4" id="KW-1185">Reference proteome</keyword>
<dbReference type="AlphaFoldDB" id="A0A941AUV6"/>
<dbReference type="Proteomes" id="UP000673447">
    <property type="component" value="Unassembled WGS sequence"/>
</dbReference>
<gene>
    <name evidence="3" type="ORF">J5837_14650</name>
</gene>
<protein>
    <submittedName>
        <fullName evidence="3">Uncharacterized protein</fullName>
    </submittedName>
</protein>
<keyword evidence="2" id="KW-0812">Transmembrane</keyword>
<reference evidence="3" key="1">
    <citation type="journal article" date="2016" name="Int. J. Syst. Evol. Microbiol.">
        <title>Pseudoxanthomonas helianthi sp. nov., isolated from roots of Jerusalem artichoke (Helianthus tuberosus).</title>
        <authorList>
            <person name="Kittiwongwattana C."/>
            <person name="Thawai C."/>
        </authorList>
    </citation>
    <scope>NUCLEOTIDE SEQUENCE</scope>
    <source>
        <strain evidence="3">110414</strain>
    </source>
</reference>
<evidence type="ECO:0000256" key="1">
    <source>
        <dbReference type="SAM" id="MobiDB-lite"/>
    </source>
</evidence>
<evidence type="ECO:0000256" key="2">
    <source>
        <dbReference type="SAM" id="Phobius"/>
    </source>
</evidence>
<evidence type="ECO:0000313" key="3">
    <source>
        <dbReference type="EMBL" id="MBP3985649.1"/>
    </source>
</evidence>